<comment type="function">
    <text evidence="12">Structural component of the gap junctions.</text>
</comment>
<evidence type="ECO:0000256" key="11">
    <source>
        <dbReference type="ARBA" id="ARBA00023303"/>
    </source>
</evidence>
<keyword evidence="11 12" id="KW-0407">Ion channel</keyword>
<comment type="caution">
    <text evidence="12">Lacks conserved residue(s) required for the propagation of feature annotation.</text>
</comment>
<gene>
    <name evidence="12" type="primary">inx</name>
</gene>
<comment type="subcellular location">
    <subcellularLocation>
        <location evidence="1">Cell junction</location>
        <location evidence="1">Gap junction</location>
    </subcellularLocation>
    <subcellularLocation>
        <location evidence="2 12">Cell membrane</location>
        <topology evidence="2 12">Multi-pass membrane protein</topology>
    </subcellularLocation>
</comment>
<evidence type="ECO:0000256" key="7">
    <source>
        <dbReference type="ARBA" id="ARBA00022949"/>
    </source>
</evidence>
<evidence type="ECO:0000256" key="10">
    <source>
        <dbReference type="ARBA" id="ARBA00023136"/>
    </source>
</evidence>
<feature type="transmembrane region" description="Helical" evidence="12">
    <location>
        <begin position="30"/>
        <end position="47"/>
    </location>
</feature>
<evidence type="ECO:0000256" key="6">
    <source>
        <dbReference type="ARBA" id="ARBA00022868"/>
    </source>
</evidence>
<dbReference type="PROSITE" id="PS51013">
    <property type="entry name" value="PANNEXIN"/>
    <property type="match status" value="1"/>
</dbReference>
<evidence type="ECO:0000256" key="2">
    <source>
        <dbReference type="ARBA" id="ARBA00004651"/>
    </source>
</evidence>
<dbReference type="GO" id="GO:0005921">
    <property type="term" value="C:gap junction"/>
    <property type="evidence" value="ECO:0007669"/>
    <property type="project" value="UniProtKB-SubCell"/>
</dbReference>
<dbReference type="GO" id="GO:0005886">
    <property type="term" value="C:plasma membrane"/>
    <property type="evidence" value="ECO:0007669"/>
    <property type="project" value="UniProtKB-SubCell"/>
</dbReference>
<keyword evidence="4" id="KW-1003">Cell membrane</keyword>
<comment type="similarity">
    <text evidence="12">Belongs to the pannexin family.</text>
</comment>
<evidence type="ECO:0000256" key="5">
    <source>
        <dbReference type="ARBA" id="ARBA00022692"/>
    </source>
</evidence>
<evidence type="ECO:0000313" key="13">
    <source>
        <dbReference type="EnsemblMetazoa" id="CJA24624a.1"/>
    </source>
</evidence>
<dbReference type="Proteomes" id="UP000005237">
    <property type="component" value="Unassembled WGS sequence"/>
</dbReference>
<keyword evidence="10 12" id="KW-0472">Membrane</keyword>
<protein>
    <recommendedName>
        <fullName evidence="12">Innexin</fullName>
    </recommendedName>
</protein>
<keyword evidence="3 12" id="KW-0813">Transport</keyword>
<keyword evidence="8 12" id="KW-1133">Transmembrane helix</keyword>
<keyword evidence="7" id="KW-0965">Cell junction</keyword>
<dbReference type="GO" id="GO:0034220">
    <property type="term" value="P:monoatomic ion transmembrane transport"/>
    <property type="evidence" value="ECO:0007669"/>
    <property type="project" value="UniProtKB-KW"/>
</dbReference>
<reference evidence="13" key="2">
    <citation type="submission" date="2022-06" db="UniProtKB">
        <authorList>
            <consortium name="EnsemblMetazoa"/>
        </authorList>
    </citation>
    <scope>IDENTIFICATION</scope>
    <source>
        <strain evidence="13">DF5081</strain>
    </source>
</reference>
<evidence type="ECO:0000256" key="1">
    <source>
        <dbReference type="ARBA" id="ARBA00004610"/>
    </source>
</evidence>
<keyword evidence="14" id="KW-1185">Reference proteome</keyword>
<dbReference type="InterPro" id="IPR000990">
    <property type="entry name" value="Innexin"/>
</dbReference>
<dbReference type="PANTHER" id="PTHR11893">
    <property type="entry name" value="INNEXIN"/>
    <property type="match status" value="1"/>
</dbReference>
<evidence type="ECO:0000256" key="3">
    <source>
        <dbReference type="ARBA" id="ARBA00022448"/>
    </source>
</evidence>
<accession>A0A8R1E6Q5</accession>
<evidence type="ECO:0000256" key="12">
    <source>
        <dbReference type="RuleBase" id="RU010713"/>
    </source>
</evidence>
<feature type="transmembrane region" description="Helical" evidence="12">
    <location>
        <begin position="200"/>
        <end position="225"/>
    </location>
</feature>
<keyword evidence="9 12" id="KW-0406">Ion transport</keyword>
<dbReference type="PANTHER" id="PTHR11893:SF4">
    <property type="entry name" value="INNEXIN"/>
    <property type="match status" value="1"/>
</dbReference>
<dbReference type="Pfam" id="PF00876">
    <property type="entry name" value="Innexin"/>
    <property type="match status" value="1"/>
</dbReference>
<feature type="transmembrane region" description="Helical" evidence="12">
    <location>
        <begin position="110"/>
        <end position="132"/>
    </location>
</feature>
<proteinExistence type="inferred from homology"/>
<keyword evidence="5 12" id="KW-0812">Transmembrane</keyword>
<sequence length="235" mass="26752">MQMGSSARALKSFAKLFLNIRGLRSAADRLLHDTTVWILIFFAILLASKPLFGSAITCQTPKDWPQSSSEYLHDICYYGARSRTGHVKRFNRGGGRGLGTVNVMTGTAEYYMWVPLITIGYLFLSTVPGFLWKFIGLGCFHGKDLETILDTFYAKRAEKDEGGGDDCFEVGDFVQAKRAKEIEHWIRAKSTSRFGKSRTLIVYIVMKWLQLALLVFQFRSLAFLFGNRNLFWGWN</sequence>
<evidence type="ECO:0000313" key="14">
    <source>
        <dbReference type="Proteomes" id="UP000005237"/>
    </source>
</evidence>
<dbReference type="PRINTS" id="PR01262">
    <property type="entry name" value="INNEXIN"/>
</dbReference>
<evidence type="ECO:0000256" key="4">
    <source>
        <dbReference type="ARBA" id="ARBA00022475"/>
    </source>
</evidence>
<dbReference type="GO" id="GO:0005243">
    <property type="term" value="F:gap junction channel activity"/>
    <property type="evidence" value="ECO:0007669"/>
    <property type="project" value="TreeGrafter"/>
</dbReference>
<name>A0A8R1E6Q5_CAEJA</name>
<dbReference type="EnsemblMetazoa" id="CJA24624a.1">
    <property type="protein sequence ID" value="CJA24624a.1"/>
    <property type="gene ID" value="WBGene00180196"/>
</dbReference>
<organism evidence="13 14">
    <name type="scientific">Caenorhabditis japonica</name>
    <dbReference type="NCBI Taxonomy" id="281687"/>
    <lineage>
        <taxon>Eukaryota</taxon>
        <taxon>Metazoa</taxon>
        <taxon>Ecdysozoa</taxon>
        <taxon>Nematoda</taxon>
        <taxon>Chromadorea</taxon>
        <taxon>Rhabditida</taxon>
        <taxon>Rhabditina</taxon>
        <taxon>Rhabditomorpha</taxon>
        <taxon>Rhabditoidea</taxon>
        <taxon>Rhabditidae</taxon>
        <taxon>Peloderinae</taxon>
        <taxon>Caenorhabditis</taxon>
    </lineage>
</organism>
<evidence type="ECO:0000256" key="9">
    <source>
        <dbReference type="ARBA" id="ARBA00023065"/>
    </source>
</evidence>
<evidence type="ECO:0000256" key="8">
    <source>
        <dbReference type="ARBA" id="ARBA00022989"/>
    </source>
</evidence>
<keyword evidence="6" id="KW-0303">Gap junction</keyword>
<reference evidence="14" key="1">
    <citation type="submission" date="2010-08" db="EMBL/GenBank/DDBJ databases">
        <authorList>
            <consortium name="Caenorhabditis japonica Sequencing Consortium"/>
            <person name="Wilson R.K."/>
        </authorList>
    </citation>
    <scope>NUCLEOTIDE SEQUENCE [LARGE SCALE GENOMIC DNA]</scope>
    <source>
        <strain evidence="14">DF5081</strain>
    </source>
</reference>